<feature type="region of interest" description="Disordered" evidence="1">
    <location>
        <begin position="1"/>
        <end position="28"/>
    </location>
</feature>
<reference evidence="2 3" key="1">
    <citation type="submission" date="2019-12" db="EMBL/GenBank/DDBJ databases">
        <title>Nocardia sp. nov. ET3-3 isolated from soil.</title>
        <authorList>
            <person name="Kanchanasin P."/>
            <person name="Tanasupawat S."/>
            <person name="Yuki M."/>
            <person name="Kudo T."/>
        </authorList>
    </citation>
    <scope>NUCLEOTIDE SEQUENCE [LARGE SCALE GENOMIC DNA]</scope>
    <source>
        <strain evidence="2 3">ET3-3</strain>
    </source>
</reference>
<feature type="region of interest" description="Disordered" evidence="1">
    <location>
        <begin position="191"/>
        <end position="367"/>
    </location>
</feature>
<feature type="compositionally biased region" description="Polar residues" evidence="1">
    <location>
        <begin position="331"/>
        <end position="346"/>
    </location>
</feature>
<dbReference type="SUPFAM" id="SSF140459">
    <property type="entry name" value="PE/PPE dimer-like"/>
    <property type="match status" value="1"/>
</dbReference>
<dbReference type="RefSeq" id="WP_157393641.1">
    <property type="nucleotide sequence ID" value="NZ_WRPP01000018.1"/>
</dbReference>
<dbReference type="InterPro" id="IPR038332">
    <property type="entry name" value="PPE_sf"/>
</dbReference>
<feature type="compositionally biased region" description="Low complexity" evidence="1">
    <location>
        <begin position="291"/>
        <end position="301"/>
    </location>
</feature>
<feature type="compositionally biased region" description="Polar residues" evidence="1">
    <location>
        <begin position="205"/>
        <end position="217"/>
    </location>
</feature>
<comment type="caution">
    <text evidence="2">The sequence shown here is derived from an EMBL/GenBank/DDBJ whole genome shotgun (WGS) entry which is preliminary data.</text>
</comment>
<accession>A0A7K1VBP3</accession>
<dbReference type="EMBL" id="WRPP01000018">
    <property type="protein sequence ID" value="MVU84060.1"/>
    <property type="molecule type" value="Genomic_DNA"/>
</dbReference>
<feature type="compositionally biased region" description="Pro residues" evidence="1">
    <location>
        <begin position="302"/>
        <end position="325"/>
    </location>
</feature>
<dbReference type="Proteomes" id="UP000466794">
    <property type="component" value="Unassembled WGS sequence"/>
</dbReference>
<evidence type="ECO:0000313" key="2">
    <source>
        <dbReference type="EMBL" id="MVU84060.1"/>
    </source>
</evidence>
<protein>
    <recommendedName>
        <fullName evidence="4">PPE domain-containing protein</fullName>
    </recommendedName>
</protein>
<dbReference type="AlphaFoldDB" id="A0A7K1VBP3"/>
<sequence length="410" mass="42883">MDPEALRRRARLSQSGAEHDQSRLTDRGLDPDYITCLEHFPDLAHEQIHDSVQAMSPGDMQHAAQTWVTIADSLFGAASALHTTVQSALADGMAGHLADAAEAAARQFVRDATDVAEIIHGTGHRIFAAAYGAEALRKTVPPPPAHGSAGERDNQYRLALAALDANYVPIYPPAGASIPAFFPITTPGSGRADTAYNAEDPGGTPDSNPDTITQPAGSHTPDPVTDRRTGPTEVPSSPAPSNDSTPAADPRTPASGTLVDSHGVSDPEAENRPASSGSETRPATTTPGVDPVSPTPTGSPTIPTPAHTPTPTPDPGRSFPTPPNPELAQPKSPSLPNGPEPSTQNMPPGMFTPGTRSTPDSDAAHYSPTWLIRDRTTELLGHPLPYVPQTIGAEFLAARNEPATAEDDFE</sequence>
<evidence type="ECO:0008006" key="4">
    <source>
        <dbReference type="Google" id="ProtNLM"/>
    </source>
</evidence>
<gene>
    <name evidence="2" type="ORF">GPX89_43380</name>
</gene>
<feature type="compositionally biased region" description="Polar residues" evidence="1">
    <location>
        <begin position="273"/>
        <end position="287"/>
    </location>
</feature>
<keyword evidence="3" id="KW-1185">Reference proteome</keyword>
<evidence type="ECO:0000256" key="1">
    <source>
        <dbReference type="SAM" id="MobiDB-lite"/>
    </source>
</evidence>
<evidence type="ECO:0000313" key="3">
    <source>
        <dbReference type="Proteomes" id="UP000466794"/>
    </source>
</evidence>
<dbReference type="Gene3D" id="1.20.1260.20">
    <property type="entry name" value="PPE superfamily"/>
    <property type="match status" value="1"/>
</dbReference>
<name>A0A7K1VBP3_9NOCA</name>
<feature type="compositionally biased region" description="Basic and acidic residues" evidence="1">
    <location>
        <begin position="17"/>
        <end position="28"/>
    </location>
</feature>
<proteinExistence type="predicted"/>
<organism evidence="2 3">
    <name type="scientific">Nocardia terrae</name>
    <dbReference type="NCBI Taxonomy" id="2675851"/>
    <lineage>
        <taxon>Bacteria</taxon>
        <taxon>Bacillati</taxon>
        <taxon>Actinomycetota</taxon>
        <taxon>Actinomycetes</taxon>
        <taxon>Mycobacteriales</taxon>
        <taxon>Nocardiaceae</taxon>
        <taxon>Nocardia</taxon>
    </lineage>
</organism>